<protein>
    <submittedName>
        <fullName evidence="1">Uncharacterized protein</fullName>
    </submittedName>
</protein>
<sequence length="53" mass="5889">MDVLSRAFCASIPERRREGRVGGRSRHRGQATLELVHERPETTVATSAAPIRC</sequence>
<name>A0A397DC56_APHAT</name>
<dbReference type="Proteomes" id="UP000265716">
    <property type="component" value="Unassembled WGS sequence"/>
</dbReference>
<evidence type="ECO:0000313" key="1">
    <source>
        <dbReference type="EMBL" id="RHY59920.1"/>
    </source>
</evidence>
<proteinExistence type="predicted"/>
<gene>
    <name evidence="1" type="ORF">DYB38_000620</name>
</gene>
<reference evidence="1 2" key="1">
    <citation type="submission" date="2018-08" db="EMBL/GenBank/DDBJ databases">
        <title>Aphanomyces genome sequencing and annotation.</title>
        <authorList>
            <person name="Minardi D."/>
            <person name="Oidtmann B."/>
            <person name="Van Der Giezen M."/>
            <person name="Studholme D.J."/>
        </authorList>
    </citation>
    <scope>NUCLEOTIDE SEQUENCE [LARGE SCALE GENOMIC DNA]</scope>
    <source>
        <strain evidence="1 2">SA</strain>
    </source>
</reference>
<evidence type="ECO:0000313" key="2">
    <source>
        <dbReference type="Proteomes" id="UP000265716"/>
    </source>
</evidence>
<organism evidence="1 2">
    <name type="scientific">Aphanomyces astaci</name>
    <name type="common">Crayfish plague agent</name>
    <dbReference type="NCBI Taxonomy" id="112090"/>
    <lineage>
        <taxon>Eukaryota</taxon>
        <taxon>Sar</taxon>
        <taxon>Stramenopiles</taxon>
        <taxon>Oomycota</taxon>
        <taxon>Saprolegniomycetes</taxon>
        <taxon>Saprolegniales</taxon>
        <taxon>Verrucalvaceae</taxon>
        <taxon>Aphanomyces</taxon>
    </lineage>
</organism>
<accession>A0A397DC56</accession>
<dbReference type="AlphaFoldDB" id="A0A397DC56"/>
<dbReference type="EMBL" id="QUTC01005155">
    <property type="protein sequence ID" value="RHY59920.1"/>
    <property type="molecule type" value="Genomic_DNA"/>
</dbReference>
<comment type="caution">
    <text evidence="1">The sequence shown here is derived from an EMBL/GenBank/DDBJ whole genome shotgun (WGS) entry which is preliminary data.</text>
</comment>